<dbReference type="SUPFAM" id="SSF48592">
    <property type="entry name" value="GroEL equatorial domain-like"/>
    <property type="match status" value="1"/>
</dbReference>
<sequence length="77" mass="8104">MMPTPVILLKEGTDSFQSIPQLVSNISACQVIAEAVKTTLGPHGMDKLTVDSTISNDGTLPNPNHHSSFPHSHPAGS</sequence>
<feature type="region of interest" description="Disordered" evidence="1">
    <location>
        <begin position="42"/>
        <end position="77"/>
    </location>
</feature>
<reference evidence="2" key="1">
    <citation type="submission" date="2025-08" db="UniProtKB">
        <authorList>
            <consortium name="Ensembl"/>
        </authorList>
    </citation>
    <scope>IDENTIFICATION</scope>
</reference>
<reference evidence="2" key="2">
    <citation type="submission" date="2025-09" db="UniProtKB">
        <authorList>
            <consortium name="Ensembl"/>
        </authorList>
    </citation>
    <scope>IDENTIFICATION</scope>
</reference>
<organism evidence="2 3">
    <name type="scientific">Macaca nemestrina</name>
    <name type="common">Pig-tailed macaque</name>
    <dbReference type="NCBI Taxonomy" id="9545"/>
    <lineage>
        <taxon>Eukaryota</taxon>
        <taxon>Metazoa</taxon>
        <taxon>Chordata</taxon>
        <taxon>Craniata</taxon>
        <taxon>Vertebrata</taxon>
        <taxon>Euteleostomi</taxon>
        <taxon>Mammalia</taxon>
        <taxon>Eutheria</taxon>
        <taxon>Euarchontoglires</taxon>
        <taxon>Primates</taxon>
        <taxon>Haplorrhini</taxon>
        <taxon>Catarrhini</taxon>
        <taxon>Cercopithecidae</taxon>
        <taxon>Cercopithecinae</taxon>
        <taxon>Macaca</taxon>
    </lineage>
</organism>
<feature type="compositionally biased region" description="Polar residues" evidence="1">
    <location>
        <begin position="50"/>
        <end position="59"/>
    </location>
</feature>
<evidence type="ECO:0000313" key="2">
    <source>
        <dbReference type="Ensembl" id="ENSMNEP00000005495.1"/>
    </source>
</evidence>
<dbReference type="Ensembl" id="ENSMNET00000027352.1">
    <property type="protein sequence ID" value="ENSMNEP00000005495.1"/>
    <property type="gene ID" value="ENSMNEG00000024978.1"/>
</dbReference>
<dbReference type="OMA" id="NMSACEV"/>
<evidence type="ECO:0008006" key="4">
    <source>
        <dbReference type="Google" id="ProtNLM"/>
    </source>
</evidence>
<evidence type="ECO:0000256" key="1">
    <source>
        <dbReference type="SAM" id="MobiDB-lite"/>
    </source>
</evidence>
<feature type="compositionally biased region" description="Low complexity" evidence="1">
    <location>
        <begin position="61"/>
        <end position="77"/>
    </location>
</feature>
<dbReference type="InterPro" id="IPR027413">
    <property type="entry name" value="GROEL-like_equatorial_sf"/>
</dbReference>
<dbReference type="Proteomes" id="UP000233120">
    <property type="component" value="Unassembled WGS sequence"/>
</dbReference>
<evidence type="ECO:0000313" key="3">
    <source>
        <dbReference type="Proteomes" id="UP000233120"/>
    </source>
</evidence>
<protein>
    <recommendedName>
        <fullName evidence="4">T-complex protein 1 subunit eta</fullName>
    </recommendedName>
</protein>
<dbReference type="Gene3D" id="1.10.560.10">
    <property type="entry name" value="GroEL-like equatorial domain"/>
    <property type="match status" value="1"/>
</dbReference>
<dbReference type="STRING" id="9545.ENSMNEP00000005495"/>
<proteinExistence type="predicted"/>
<accession>A0A2K6B289</accession>
<dbReference type="GeneTree" id="ENSGT00940000165205"/>
<dbReference type="AlphaFoldDB" id="A0A2K6B289"/>
<name>A0A2K6B289_MACNE</name>
<keyword evidence="3" id="KW-1185">Reference proteome</keyword>